<protein>
    <submittedName>
        <fullName evidence="1">Uncharacterized protein</fullName>
    </submittedName>
</protein>
<dbReference type="Proteomes" id="UP000238605">
    <property type="component" value="Unassembled WGS sequence"/>
</dbReference>
<evidence type="ECO:0000313" key="1">
    <source>
        <dbReference type="EMBL" id="PPE66443.1"/>
    </source>
</evidence>
<accession>A0A2S5SUN4</accession>
<sequence>MHGHTARAGSALCLGLGHALGHRRGGAALALGRLGGGAGGARPRCGAGVGGAGLAPLPTGA</sequence>
<proteinExistence type="predicted"/>
<dbReference type="EMBL" id="PSNX01000007">
    <property type="protein sequence ID" value="PPE66443.1"/>
    <property type="molecule type" value="Genomic_DNA"/>
</dbReference>
<keyword evidence="2" id="KW-1185">Reference proteome</keyword>
<name>A0A2S5SUN4_9BURK</name>
<evidence type="ECO:0000313" key="2">
    <source>
        <dbReference type="Proteomes" id="UP000238605"/>
    </source>
</evidence>
<dbReference type="AlphaFoldDB" id="A0A2S5SUN4"/>
<comment type="caution">
    <text evidence="1">The sequence shown here is derived from an EMBL/GenBank/DDBJ whole genome shotgun (WGS) entry which is preliminary data.</text>
</comment>
<gene>
    <name evidence="1" type="ORF">C1704_09005</name>
</gene>
<organism evidence="1 2">
    <name type="scientific">Caldimonas caldifontis</name>
    <dbReference type="NCBI Taxonomy" id="1452508"/>
    <lineage>
        <taxon>Bacteria</taxon>
        <taxon>Pseudomonadati</taxon>
        <taxon>Pseudomonadota</taxon>
        <taxon>Betaproteobacteria</taxon>
        <taxon>Burkholderiales</taxon>
        <taxon>Sphaerotilaceae</taxon>
        <taxon>Caldimonas</taxon>
    </lineage>
</organism>
<reference evidence="1 2" key="1">
    <citation type="submission" date="2018-02" db="EMBL/GenBank/DDBJ databases">
        <title>Reclassifiation of [Polyangium] brachysporum DSM 7029 as Guopingzhaonella breviflexa gen. nov., sp. nov., a member of the family Comamonadaceae.</title>
        <authorList>
            <person name="Tang B."/>
        </authorList>
    </citation>
    <scope>NUCLEOTIDE SEQUENCE [LARGE SCALE GENOMIC DNA]</scope>
    <source>
        <strain evidence="1 2">BCRC 80649</strain>
    </source>
</reference>